<evidence type="ECO:0000313" key="1">
    <source>
        <dbReference type="EMBL" id="PSU45182.1"/>
    </source>
</evidence>
<dbReference type="Proteomes" id="UP000240987">
    <property type="component" value="Unassembled WGS sequence"/>
</dbReference>
<dbReference type="Pfam" id="PF03887">
    <property type="entry name" value="YfbU"/>
    <property type="match status" value="1"/>
</dbReference>
<dbReference type="Gene3D" id="1.10.3190.10">
    <property type="entry name" value="yfbu gene product, domain 2"/>
    <property type="match status" value="1"/>
</dbReference>
<evidence type="ECO:0000313" key="2">
    <source>
        <dbReference type="Proteomes" id="UP000240987"/>
    </source>
</evidence>
<dbReference type="InterPro" id="IPR023145">
    <property type="entry name" value="YfbU_helix-hairpin_sf"/>
</dbReference>
<reference evidence="1 2" key="1">
    <citation type="submission" date="2018-01" db="EMBL/GenBank/DDBJ databases">
        <title>Whole genome sequencing of Histamine producing bacteria.</title>
        <authorList>
            <person name="Butler K."/>
        </authorList>
    </citation>
    <scope>NUCLEOTIDE SEQUENCE [LARGE SCALE GENOMIC DNA]</scope>
    <source>
        <strain evidence="1 2">JCM 12947</strain>
    </source>
</reference>
<comment type="caution">
    <text evidence="1">The sequence shown here is derived from an EMBL/GenBank/DDBJ whole genome shotgun (WGS) entry which is preliminary data.</text>
</comment>
<sequence length="176" mass="20909">MDSHTLQAFEIMDLTVKDRLFLKNQYEILKMLQPDNADSYDEKLEILESGYSLFYKELDLSLSEDELSEENCRFVLNVLSLFEAIHFYTQEHPDDSEVIEHYRSQFAGFDGNNECRLMSFALFLVRTQHRFEHLDITEFNSHCEMYSTYLRMLDRKRTLNTNGSLSREQVIEILHA</sequence>
<dbReference type="OrthoDB" id="7595565at2"/>
<protein>
    <recommendedName>
        <fullName evidence="3">YfbU family protein</fullName>
    </recommendedName>
</protein>
<gene>
    <name evidence="1" type="ORF">C9J12_24160</name>
</gene>
<organism evidence="1 2">
    <name type="scientific">Photobacterium frigidiphilum</name>
    <dbReference type="NCBI Taxonomy" id="264736"/>
    <lineage>
        <taxon>Bacteria</taxon>
        <taxon>Pseudomonadati</taxon>
        <taxon>Pseudomonadota</taxon>
        <taxon>Gammaproteobacteria</taxon>
        <taxon>Vibrionales</taxon>
        <taxon>Vibrionaceae</taxon>
        <taxon>Photobacterium</taxon>
    </lineage>
</organism>
<dbReference type="EMBL" id="PYMJ01000035">
    <property type="protein sequence ID" value="PSU45182.1"/>
    <property type="molecule type" value="Genomic_DNA"/>
</dbReference>
<dbReference type="SUPFAM" id="SSF116960">
    <property type="entry name" value="YfbU-like"/>
    <property type="match status" value="1"/>
</dbReference>
<proteinExistence type="predicted"/>
<dbReference type="InterPro" id="IPR023146">
    <property type="entry name" value="YfbU_alpha-helical_sf"/>
</dbReference>
<dbReference type="NCBIfam" id="NF003936">
    <property type="entry name" value="PRK05445.1"/>
    <property type="match status" value="1"/>
</dbReference>
<dbReference type="AlphaFoldDB" id="A0A2T3J8V3"/>
<accession>A0A2T3J8V3</accession>
<dbReference type="Gene3D" id="1.10.287.680">
    <property type="entry name" value="Helix hairpin bin"/>
    <property type="match status" value="1"/>
</dbReference>
<name>A0A2T3J8V3_9GAMM</name>
<evidence type="ECO:0008006" key="3">
    <source>
        <dbReference type="Google" id="ProtNLM"/>
    </source>
</evidence>
<dbReference type="InterPro" id="IPR005587">
    <property type="entry name" value="UPF0304_YfbU"/>
</dbReference>
<keyword evidence="2" id="KW-1185">Reference proteome</keyword>